<accession>A0A226DC65</accession>
<dbReference type="Proteomes" id="UP000198287">
    <property type="component" value="Unassembled WGS sequence"/>
</dbReference>
<organism evidence="1 2">
    <name type="scientific">Folsomia candida</name>
    <name type="common">Springtail</name>
    <dbReference type="NCBI Taxonomy" id="158441"/>
    <lineage>
        <taxon>Eukaryota</taxon>
        <taxon>Metazoa</taxon>
        <taxon>Ecdysozoa</taxon>
        <taxon>Arthropoda</taxon>
        <taxon>Hexapoda</taxon>
        <taxon>Collembola</taxon>
        <taxon>Entomobryomorpha</taxon>
        <taxon>Isotomoidea</taxon>
        <taxon>Isotomidae</taxon>
        <taxon>Proisotominae</taxon>
        <taxon>Folsomia</taxon>
    </lineage>
</organism>
<evidence type="ECO:0000313" key="2">
    <source>
        <dbReference type="Proteomes" id="UP000198287"/>
    </source>
</evidence>
<keyword evidence="2" id="KW-1185">Reference proteome</keyword>
<gene>
    <name evidence="1" type="ORF">Fcan01_22736</name>
</gene>
<dbReference type="AlphaFoldDB" id="A0A226DC65"/>
<protein>
    <submittedName>
        <fullName evidence="1">Uncharacterized protein</fullName>
    </submittedName>
</protein>
<proteinExistence type="predicted"/>
<sequence>MSCDMLFTSARQWGFDIISKIGKPHPYIAAKSKICNACSAQVFNGKINSSDFIDTLKPSTFTKNPTFRIFIDFHHTPDLNSAPPPQTESTTPIEPNPLAQFRNNILQSVQILRGNTFTEFCRKGCTTITKFHDFPLNADLSLGRFNLDDEHVTLPMFNQIVGKISSAELPLVDSICMT</sequence>
<reference evidence="1 2" key="1">
    <citation type="submission" date="2015-12" db="EMBL/GenBank/DDBJ databases">
        <title>The genome of Folsomia candida.</title>
        <authorList>
            <person name="Faddeeva A."/>
            <person name="Derks M.F."/>
            <person name="Anvar Y."/>
            <person name="Smit S."/>
            <person name="Van Straalen N."/>
            <person name="Roelofs D."/>
        </authorList>
    </citation>
    <scope>NUCLEOTIDE SEQUENCE [LARGE SCALE GENOMIC DNA]</scope>
    <source>
        <strain evidence="1 2">VU population</strain>
        <tissue evidence="1">Whole body</tissue>
    </source>
</reference>
<dbReference type="EMBL" id="LNIX01000026">
    <property type="protein sequence ID" value="OXA42317.1"/>
    <property type="molecule type" value="Genomic_DNA"/>
</dbReference>
<evidence type="ECO:0000313" key="1">
    <source>
        <dbReference type="EMBL" id="OXA42317.1"/>
    </source>
</evidence>
<comment type="caution">
    <text evidence="1">The sequence shown here is derived from an EMBL/GenBank/DDBJ whole genome shotgun (WGS) entry which is preliminary data.</text>
</comment>
<name>A0A226DC65_FOLCA</name>